<dbReference type="Gene3D" id="1.10.1280.10">
    <property type="entry name" value="Di-copper center containing domain from catechol oxidase"/>
    <property type="match status" value="1"/>
</dbReference>
<dbReference type="InterPro" id="IPR002227">
    <property type="entry name" value="Tyrosinase_Cu-bd"/>
</dbReference>
<dbReference type="EMBL" id="HACG01052449">
    <property type="protein sequence ID" value="CEK99320.1"/>
    <property type="molecule type" value="Transcribed_RNA"/>
</dbReference>
<feature type="non-terminal residue" evidence="2">
    <location>
        <position position="97"/>
    </location>
</feature>
<evidence type="ECO:0000313" key="2">
    <source>
        <dbReference type="EMBL" id="CEK99320.1"/>
    </source>
</evidence>
<dbReference type="SUPFAM" id="SSF48056">
    <property type="entry name" value="Di-copper centre-containing domain"/>
    <property type="match status" value="1"/>
</dbReference>
<evidence type="ECO:0000259" key="1">
    <source>
        <dbReference type="PROSITE" id="PS00497"/>
    </source>
</evidence>
<proteinExistence type="predicted"/>
<dbReference type="AlphaFoldDB" id="A0A0B7C4D3"/>
<dbReference type="PROSITE" id="PS00497">
    <property type="entry name" value="TYROSINASE_1"/>
    <property type="match status" value="1"/>
</dbReference>
<organism evidence="2">
    <name type="scientific">Arion vulgaris</name>
    <dbReference type="NCBI Taxonomy" id="1028688"/>
    <lineage>
        <taxon>Eukaryota</taxon>
        <taxon>Metazoa</taxon>
        <taxon>Spiralia</taxon>
        <taxon>Lophotrochozoa</taxon>
        <taxon>Mollusca</taxon>
        <taxon>Gastropoda</taxon>
        <taxon>Heterobranchia</taxon>
        <taxon>Euthyneura</taxon>
        <taxon>Panpulmonata</taxon>
        <taxon>Eupulmonata</taxon>
        <taxon>Stylommatophora</taxon>
        <taxon>Helicina</taxon>
        <taxon>Arionoidea</taxon>
        <taxon>Arionidae</taxon>
        <taxon>Arion</taxon>
    </lineage>
</organism>
<protein>
    <recommendedName>
        <fullName evidence="1">Tyrosinase copper-binding domain-containing protein</fullName>
    </recommendedName>
</protein>
<accession>A0A0B7C4D3</accession>
<gene>
    <name evidence="2" type="primary">ORF220993</name>
</gene>
<dbReference type="GO" id="GO:0016491">
    <property type="term" value="F:oxidoreductase activity"/>
    <property type="evidence" value="ECO:0007669"/>
    <property type="project" value="InterPro"/>
</dbReference>
<feature type="domain" description="Tyrosinase copper-binding" evidence="1">
    <location>
        <begin position="34"/>
        <end position="51"/>
    </location>
</feature>
<reference evidence="2" key="1">
    <citation type="submission" date="2014-12" db="EMBL/GenBank/DDBJ databases">
        <title>Insight into the proteome of Arion vulgaris.</title>
        <authorList>
            <person name="Aradska J."/>
            <person name="Bulat T."/>
            <person name="Smidak R."/>
            <person name="Sarate P."/>
            <person name="Gangsoo J."/>
            <person name="Sialana F."/>
            <person name="Bilban M."/>
            <person name="Lubec G."/>
        </authorList>
    </citation>
    <scope>NUCLEOTIDE SEQUENCE</scope>
    <source>
        <tissue evidence="2">Skin</tissue>
    </source>
</reference>
<dbReference type="InterPro" id="IPR008922">
    <property type="entry name" value="Di-copper_centre_dom_sf"/>
</dbReference>
<name>A0A0B7C4D3_9EUPU</name>
<feature type="non-terminal residue" evidence="2">
    <location>
        <position position="1"/>
    </location>
</feature>
<dbReference type="Pfam" id="PF00264">
    <property type="entry name" value="Tyrosinase"/>
    <property type="match status" value="1"/>
</dbReference>
<sequence>DNSVDGYQAIAEFHGDPGKCPSPTAKDRFACCIHGMPTFPHWHRLIVVQVEDALRRRGAHIGIPYWDWTKPNTRLPELAAEKTYLNPHDNREHTNPF</sequence>